<protein>
    <recommendedName>
        <fullName evidence="4">DUF3027 domain-containing protein</fullName>
    </recommendedName>
</protein>
<evidence type="ECO:0008006" key="4">
    <source>
        <dbReference type="Google" id="ProtNLM"/>
    </source>
</evidence>
<accession>A0A1A2VPL4</accession>
<dbReference type="AlphaFoldDB" id="A0A1A2VPL4"/>
<evidence type="ECO:0000313" key="2">
    <source>
        <dbReference type="EMBL" id="OBI02543.1"/>
    </source>
</evidence>
<comment type="caution">
    <text evidence="2">The sequence shown here is derived from an EMBL/GenBank/DDBJ whole genome shotgun (WGS) entry which is preliminary data.</text>
</comment>
<dbReference type="Proteomes" id="UP000092207">
    <property type="component" value="Unassembled WGS sequence"/>
</dbReference>
<reference evidence="2 3" key="1">
    <citation type="submission" date="2016-06" db="EMBL/GenBank/DDBJ databases">
        <authorList>
            <person name="Kjaerup R.B."/>
            <person name="Dalgaard T.S."/>
            <person name="Juul-Madsen H.R."/>
        </authorList>
    </citation>
    <scope>NUCLEOTIDE SEQUENCE [LARGE SCALE GENOMIC DNA]</scope>
    <source>
        <strain evidence="2 3">E2838</strain>
    </source>
</reference>
<dbReference type="EMBL" id="LZJY01000223">
    <property type="protein sequence ID" value="OBI02543.1"/>
    <property type="molecule type" value="Genomic_DNA"/>
</dbReference>
<feature type="compositionally biased region" description="Low complexity" evidence="1">
    <location>
        <begin position="296"/>
        <end position="331"/>
    </location>
</feature>
<dbReference type="Pfam" id="PF11228">
    <property type="entry name" value="DUF3027"/>
    <property type="match status" value="1"/>
</dbReference>
<evidence type="ECO:0000256" key="1">
    <source>
        <dbReference type="SAM" id="MobiDB-lite"/>
    </source>
</evidence>
<name>A0A1A2VPL4_MYCSC</name>
<gene>
    <name evidence="2" type="ORF">A5679_00105</name>
</gene>
<proteinExistence type="predicted"/>
<organism evidence="2 3">
    <name type="scientific">Mycobacterium scrofulaceum</name>
    <dbReference type="NCBI Taxonomy" id="1783"/>
    <lineage>
        <taxon>Bacteria</taxon>
        <taxon>Bacillati</taxon>
        <taxon>Actinomycetota</taxon>
        <taxon>Actinomycetes</taxon>
        <taxon>Mycobacteriales</taxon>
        <taxon>Mycobacteriaceae</taxon>
        <taxon>Mycobacterium</taxon>
    </lineage>
</organism>
<sequence length="343" mass="35741">MEKEDTLTGPTEQSAGATVAEWPEGLAAVLTGAVDQARAAVVEFSGAETVGDYLGVSYEDPAAATHRFLAHLPGYQGWQWAVVVAAHPGADHATVSEVVLIPGPTALLAPEWVPWDQRVRPGDLSPGDLLAPAADDPRLVPGYTASGDPQVDETAAEIGLGRRWVMSALGRAEAAERWHTGEHGPDSPMARSTKRVCRDCGFYLPLAGSLGAMFGVCGNELSADGQIVDKQYGCGAHSDTPAPAGTGSPMYEPFDDGVLDVVEPPAETSEPQAADTPTEEAESRPGDAQSDDGPQAESDSAATTSEAPEPQAETPEPQAESPEPQPETQEAGTETPESRPEAN</sequence>
<dbReference type="InterPro" id="IPR021391">
    <property type="entry name" value="DUF3027"/>
</dbReference>
<feature type="region of interest" description="Disordered" evidence="1">
    <location>
        <begin position="239"/>
        <end position="343"/>
    </location>
</feature>
<evidence type="ECO:0000313" key="3">
    <source>
        <dbReference type="Proteomes" id="UP000092207"/>
    </source>
</evidence>